<evidence type="ECO:0000313" key="4">
    <source>
        <dbReference type="Proteomes" id="UP000273643"/>
    </source>
</evidence>
<dbReference type="OrthoDB" id="7062064at2"/>
<evidence type="ECO:0000256" key="1">
    <source>
        <dbReference type="SAM" id="SignalP"/>
    </source>
</evidence>
<name>A0A3N1P0B9_9GAMM</name>
<organism evidence="3 4">
    <name type="scientific">Marinimicrobium koreense</name>
    <dbReference type="NCBI Taxonomy" id="306545"/>
    <lineage>
        <taxon>Bacteria</taxon>
        <taxon>Pseudomonadati</taxon>
        <taxon>Pseudomonadota</taxon>
        <taxon>Gammaproteobacteria</taxon>
        <taxon>Cellvibrionales</taxon>
        <taxon>Cellvibrionaceae</taxon>
        <taxon>Marinimicrobium</taxon>
    </lineage>
</organism>
<keyword evidence="1" id="KW-0732">Signal</keyword>
<feature type="domain" description="DUF4382" evidence="2">
    <location>
        <begin position="37"/>
        <end position="183"/>
    </location>
</feature>
<evidence type="ECO:0000313" key="3">
    <source>
        <dbReference type="EMBL" id="ROQ18336.1"/>
    </source>
</evidence>
<feature type="signal peptide" evidence="1">
    <location>
        <begin position="1"/>
        <end position="24"/>
    </location>
</feature>
<evidence type="ECO:0000259" key="2">
    <source>
        <dbReference type="Pfam" id="PF14321"/>
    </source>
</evidence>
<reference evidence="3 4" key="1">
    <citation type="submission" date="2018-11" db="EMBL/GenBank/DDBJ databases">
        <title>Genomic Encyclopedia of Type Strains, Phase IV (KMG-IV): sequencing the most valuable type-strain genomes for metagenomic binning, comparative biology and taxonomic classification.</title>
        <authorList>
            <person name="Goeker M."/>
        </authorList>
    </citation>
    <scope>NUCLEOTIDE SEQUENCE [LARGE SCALE GENOMIC DNA]</scope>
    <source>
        <strain evidence="3 4">DSM 16974</strain>
    </source>
</reference>
<dbReference type="RefSeq" id="WP_123638978.1">
    <property type="nucleotide sequence ID" value="NZ_RJUK01000002.1"/>
</dbReference>
<proteinExistence type="predicted"/>
<dbReference type="PROSITE" id="PS51257">
    <property type="entry name" value="PROKAR_LIPOPROTEIN"/>
    <property type="match status" value="1"/>
</dbReference>
<gene>
    <name evidence="3" type="ORF">EDC38_2558</name>
</gene>
<sequence>MTQFKKRPLQLALAASLATLVACGGSSNDNSAGSNEGRLSLNVTDAPIDSAAQVVVEFSGVSLKPADGEALEFTFDEPKSIDLLSLQGSASESLLTDETVPAGDYEWIRLAVNAEHDGVLDSYIELDDGTMPELRVPSGSQTGLKLVSGFTVVAGGTANFTIDFDLRKSVVMPGGQAGAFLKPALRLIDNAAVGTIAGQVDAEVLVDQCADPANQTGSVYVYSGADATPTDVSGAETDPLTTALVSDVDGEYRYEVGFVSEGDYTLAYTCGAVDDDPESVDELVFFGTANATVEADTTTEVNFTIDQAEDETTEEQTEEQTDA</sequence>
<dbReference type="EMBL" id="RJUK01000002">
    <property type="protein sequence ID" value="ROQ18336.1"/>
    <property type="molecule type" value="Genomic_DNA"/>
</dbReference>
<accession>A0A3N1P0B9</accession>
<dbReference type="InterPro" id="IPR025491">
    <property type="entry name" value="DUF4382"/>
</dbReference>
<dbReference type="AlphaFoldDB" id="A0A3N1P0B9"/>
<feature type="chain" id="PRO_5018172761" evidence="1">
    <location>
        <begin position="25"/>
        <end position="323"/>
    </location>
</feature>
<comment type="caution">
    <text evidence="3">The sequence shown here is derived from an EMBL/GenBank/DDBJ whole genome shotgun (WGS) entry which is preliminary data.</text>
</comment>
<dbReference type="Proteomes" id="UP000273643">
    <property type="component" value="Unassembled WGS sequence"/>
</dbReference>
<keyword evidence="4" id="KW-1185">Reference proteome</keyword>
<protein>
    <submittedName>
        <fullName evidence="3">Uncharacterized protein DUF4382</fullName>
    </submittedName>
</protein>
<dbReference type="Pfam" id="PF14321">
    <property type="entry name" value="DUF4382"/>
    <property type="match status" value="1"/>
</dbReference>